<evidence type="ECO:0000313" key="9">
    <source>
        <dbReference type="Proteomes" id="UP000192927"/>
    </source>
</evidence>
<evidence type="ECO:0000313" key="8">
    <source>
        <dbReference type="EMBL" id="SLM38316.1"/>
    </source>
</evidence>
<accession>A0A1W5D5E4</accession>
<dbReference type="GO" id="GO:0016020">
    <property type="term" value="C:membrane"/>
    <property type="evidence" value="ECO:0007669"/>
    <property type="project" value="UniProtKB-SubCell"/>
</dbReference>
<feature type="transmembrane region" description="Helical" evidence="7">
    <location>
        <begin position="383"/>
        <end position="405"/>
    </location>
</feature>
<dbReference type="InterPro" id="IPR002293">
    <property type="entry name" value="AA/rel_permease1"/>
</dbReference>
<feature type="transmembrane region" description="Helical" evidence="7">
    <location>
        <begin position="140"/>
        <end position="158"/>
    </location>
</feature>
<feature type="transmembrane region" description="Helical" evidence="7">
    <location>
        <begin position="411"/>
        <end position="430"/>
    </location>
</feature>
<sequence>MATHSVRTHTMENRLVPAPIRGTTADVMDMKRMKKPQELNRVYTAITLIGYSAIVGLTWPFSLVTGTLSLTNGGPAGAIWVFLAVCFGMGTSVLSMAELASLEPTAGGQYHWVRAFAPPGLQKPASFIVGWMCALGWQSYVPGAANICASIIVGFAVVSNDSYVPHNWHIVTLTVLICSFAIVFNVFLARKLPGIEAAVFTMYILAFVAFFIVFLALGPRSSAKEIFTDFQDNAGWGSIGTACFVGVSAPVITLIGSDSAVHLAEELKDASRQLPNAMLGTAGVNFLLGFMMLIAFIAVVGNVDQLLQTATGQPWIQVLWNATQSRNATMTMTFFVIFFFLFCAVNQNTTSSRQLYAFSRDGGLPFSRWISYVSPTRNVPVHAVLLTWLIGCGLGLIPLGSTAAFLNIQTIGNSGLLISYIICIACRLHHRNTVGIYGNLPAKPPFTLGKWGGNIINTVALLFLFCFLVSDMFPTAPNPDTSSMNWNSLVLGVTVVIAGISYIWLRKTYLGADDGSQIELATMQIHSKGSNTSKIHNRAPSHLFNGNGDVRGL</sequence>
<dbReference type="GO" id="GO:0022857">
    <property type="term" value="F:transmembrane transporter activity"/>
    <property type="evidence" value="ECO:0007669"/>
    <property type="project" value="InterPro"/>
</dbReference>
<name>A0A1W5D5E4_9LECA</name>
<feature type="transmembrane region" description="Helical" evidence="7">
    <location>
        <begin position="170"/>
        <end position="188"/>
    </location>
</feature>
<dbReference type="PANTHER" id="PTHR45649">
    <property type="entry name" value="AMINO-ACID PERMEASE BAT1"/>
    <property type="match status" value="1"/>
</dbReference>
<keyword evidence="9" id="KW-1185">Reference proteome</keyword>
<evidence type="ECO:0000256" key="5">
    <source>
        <dbReference type="ARBA" id="ARBA00023136"/>
    </source>
</evidence>
<keyword evidence="5 7" id="KW-0472">Membrane</keyword>
<protein>
    <submittedName>
        <fullName evidence="8">Choline transport</fullName>
    </submittedName>
</protein>
<dbReference type="Pfam" id="PF13520">
    <property type="entry name" value="AA_permease_2"/>
    <property type="match status" value="1"/>
</dbReference>
<feature type="transmembrane region" description="Helical" evidence="7">
    <location>
        <begin position="42"/>
        <end position="62"/>
    </location>
</feature>
<evidence type="ECO:0000256" key="4">
    <source>
        <dbReference type="ARBA" id="ARBA00022989"/>
    </source>
</evidence>
<feature type="transmembrane region" description="Helical" evidence="7">
    <location>
        <begin position="277"/>
        <end position="300"/>
    </location>
</feature>
<feature type="transmembrane region" description="Helical" evidence="7">
    <location>
        <begin position="328"/>
        <end position="345"/>
    </location>
</feature>
<reference evidence="9" key="1">
    <citation type="submission" date="2017-03" db="EMBL/GenBank/DDBJ databases">
        <authorList>
            <person name="Sharma R."/>
            <person name="Thines M."/>
        </authorList>
    </citation>
    <scope>NUCLEOTIDE SEQUENCE [LARGE SCALE GENOMIC DNA]</scope>
</reference>
<evidence type="ECO:0000256" key="1">
    <source>
        <dbReference type="ARBA" id="ARBA00004141"/>
    </source>
</evidence>
<dbReference type="PIRSF" id="PIRSF006060">
    <property type="entry name" value="AA_transporter"/>
    <property type="match status" value="1"/>
</dbReference>
<keyword evidence="4 7" id="KW-1133">Transmembrane helix</keyword>
<dbReference type="EMBL" id="FWEW01002370">
    <property type="protein sequence ID" value="SLM38316.1"/>
    <property type="molecule type" value="Genomic_DNA"/>
</dbReference>
<dbReference type="Gene3D" id="1.20.1740.10">
    <property type="entry name" value="Amino acid/polyamine transporter I"/>
    <property type="match status" value="1"/>
</dbReference>
<feature type="transmembrane region" description="Helical" evidence="7">
    <location>
        <begin position="74"/>
        <end position="94"/>
    </location>
</feature>
<feature type="transmembrane region" description="Helical" evidence="7">
    <location>
        <begin position="195"/>
        <end position="216"/>
    </location>
</feature>
<evidence type="ECO:0000256" key="7">
    <source>
        <dbReference type="SAM" id="Phobius"/>
    </source>
</evidence>
<keyword evidence="2" id="KW-0813">Transport</keyword>
<keyword evidence="3 7" id="KW-0812">Transmembrane</keyword>
<dbReference type="Proteomes" id="UP000192927">
    <property type="component" value="Unassembled WGS sequence"/>
</dbReference>
<feature type="region of interest" description="Disordered" evidence="6">
    <location>
        <begin position="530"/>
        <end position="553"/>
    </location>
</feature>
<feature type="transmembrane region" description="Helical" evidence="7">
    <location>
        <begin position="485"/>
        <end position="505"/>
    </location>
</feature>
<dbReference type="AlphaFoldDB" id="A0A1W5D5E4"/>
<dbReference type="PANTHER" id="PTHR45649:SF2">
    <property type="entry name" value="ACID PERMEASE, PUTATIVE-RELATED"/>
    <property type="match status" value="1"/>
</dbReference>
<feature type="transmembrane region" description="Helical" evidence="7">
    <location>
        <begin position="451"/>
        <end position="473"/>
    </location>
</feature>
<evidence type="ECO:0000256" key="2">
    <source>
        <dbReference type="ARBA" id="ARBA00022448"/>
    </source>
</evidence>
<organism evidence="8 9">
    <name type="scientific">Lasallia pustulata</name>
    <dbReference type="NCBI Taxonomy" id="136370"/>
    <lineage>
        <taxon>Eukaryota</taxon>
        <taxon>Fungi</taxon>
        <taxon>Dikarya</taxon>
        <taxon>Ascomycota</taxon>
        <taxon>Pezizomycotina</taxon>
        <taxon>Lecanoromycetes</taxon>
        <taxon>OSLEUM clade</taxon>
        <taxon>Umbilicariomycetidae</taxon>
        <taxon>Umbilicariales</taxon>
        <taxon>Umbilicariaceae</taxon>
        <taxon>Lasallia</taxon>
    </lineage>
</organism>
<evidence type="ECO:0000256" key="3">
    <source>
        <dbReference type="ARBA" id="ARBA00022692"/>
    </source>
</evidence>
<evidence type="ECO:0000256" key="6">
    <source>
        <dbReference type="SAM" id="MobiDB-lite"/>
    </source>
</evidence>
<proteinExistence type="predicted"/>
<comment type="subcellular location">
    <subcellularLocation>
        <location evidence="1">Membrane</location>
        <topology evidence="1">Multi-pass membrane protein</topology>
    </subcellularLocation>
</comment>
<feature type="transmembrane region" description="Helical" evidence="7">
    <location>
        <begin position="236"/>
        <end position="256"/>
    </location>
</feature>